<feature type="region of interest" description="Disordered" evidence="6">
    <location>
        <begin position="676"/>
        <end position="703"/>
    </location>
</feature>
<evidence type="ECO:0000256" key="2">
    <source>
        <dbReference type="ARBA" id="ARBA00018426"/>
    </source>
</evidence>
<evidence type="ECO:0000256" key="6">
    <source>
        <dbReference type="SAM" id="MobiDB-lite"/>
    </source>
</evidence>
<comment type="catalytic activity">
    <reaction evidence="5">
        <text>diphthine-[translation elongation factor 2] + NH4(+) + ATP = diphthamide-[translation elongation factor 2] + AMP + diphosphate + H(+)</text>
        <dbReference type="Rhea" id="RHEA:19753"/>
        <dbReference type="Rhea" id="RHEA-COMP:10172"/>
        <dbReference type="Rhea" id="RHEA-COMP:10174"/>
        <dbReference type="ChEBI" id="CHEBI:15378"/>
        <dbReference type="ChEBI" id="CHEBI:16692"/>
        <dbReference type="ChEBI" id="CHEBI:28938"/>
        <dbReference type="ChEBI" id="CHEBI:30616"/>
        <dbReference type="ChEBI" id="CHEBI:33019"/>
        <dbReference type="ChEBI" id="CHEBI:82696"/>
        <dbReference type="ChEBI" id="CHEBI:456215"/>
        <dbReference type="EC" id="6.3.1.14"/>
    </reaction>
</comment>
<feature type="region of interest" description="Disordered" evidence="6">
    <location>
        <begin position="145"/>
        <end position="174"/>
    </location>
</feature>
<feature type="compositionally biased region" description="Low complexity" evidence="6">
    <location>
        <begin position="61"/>
        <end position="76"/>
    </location>
</feature>
<dbReference type="AlphaFoldDB" id="A0AAN6TN59"/>
<dbReference type="GeneID" id="89938178"/>
<evidence type="ECO:0000256" key="4">
    <source>
        <dbReference type="ARBA" id="ARBA00031552"/>
    </source>
</evidence>
<dbReference type="GO" id="GO:0016787">
    <property type="term" value="F:hydrolase activity"/>
    <property type="evidence" value="ECO:0007669"/>
    <property type="project" value="UniProtKB-KW"/>
</dbReference>
<dbReference type="FunFam" id="3.90.1490.10:FF:000004">
    <property type="entry name" value="ATP binding L-PSP endoribonuclease family protein"/>
    <property type="match status" value="1"/>
</dbReference>
<dbReference type="Gene3D" id="3.30.1330.40">
    <property type="entry name" value="RutC-like"/>
    <property type="match status" value="2"/>
</dbReference>
<feature type="region of interest" description="Disordered" evidence="6">
    <location>
        <begin position="48"/>
        <end position="76"/>
    </location>
</feature>
<dbReference type="SUPFAM" id="SSF55298">
    <property type="entry name" value="YjgF-like"/>
    <property type="match status" value="2"/>
</dbReference>
<sequence length="939" mass="100012">MSTKQPGLKVIALVSGGKDSFFSLLHCRANGHDIVALANLHPPLTLSRPLGPSKKTPSSPPVLAAPSASQDGALDDAASAPAHACRDCGTPGNEPACAPCAPDEDEHDLNSFMYQTVGHQVIPLYAEATGIPLYRRAIVGGATQHDKDYSHYEPSRPPGTKTGHRDGDGAPDETESMVPLLEAVKAAHSEANALCAGAILSTYQRTRVESVAIRLGLTPLAYLWKFPLLPTPPLSDPAMEADAQLLDDMAAAGLEARIVKVASGGLDDSFLWTNVASPEGKASIARAMRRFGPAESGAVIGEGGEFETLVVDGPSALFRKRIVVAQEDRHVVREGGGSAWLRLQNVRLEDKGLGDDRNETSAVRIPDLLDAKFARVLDVLSSPARDESKPFAAQSSTEIPPIGSLQAHASRKLQHWSFAGRNFNSITTETQSIVEQIRRRLCQHSLPSSAILSATIVLRRMADFPAVNAVYGALFDAPNPPSRVTISCGDALSAAADAGAKIVVYLSVMHTTAAAASSSPLRHRRGLHVQSRSYWAPANIGPYSQAISIPVASLASSSSSSCSTAEADTDAGTRLVTVAGQIPLVPASMALPSPADIIKGSSASELQLQLVLALQHLWRIGAEMGVQWWTSAVAYFPRLVPQPDDAAAAGMEMELEMEMQARAMLAARAWQTAHAATLASSNKGDSGEETEEEEDEGPDLWDRRFNPQYRSYYQGGEQPQQHEPSLAGESLPDRRVLAPAEGAKTAVLPPLFVAEVDELPRGAGVEWHAHFGVAHADPGSVFVRDDVRVSSNPGGREEEEEGEATVSQVIVTTAAGVSFVQTVVAHRFNGDDYEVRGKKSRDYHQMAGAALAQLGVVPGDVSSASEEPAAAVLARYVDARVLSIDQAGEEGRKNGETRLGPVVPCRSLWNAKRERLASVTVYQSVFERSHAIIEKGSDM</sequence>
<dbReference type="Pfam" id="PF01902">
    <property type="entry name" value="Diphthami_syn_2"/>
    <property type="match status" value="1"/>
</dbReference>
<name>A0AAN6TN59_9PEZI</name>
<dbReference type="InterPro" id="IPR035959">
    <property type="entry name" value="RutC-like_sf"/>
</dbReference>
<protein>
    <recommendedName>
        <fullName evidence="2">Diphthine--ammonia ligase</fullName>
        <ecNumber evidence="1">6.3.1.14</ecNumber>
    </recommendedName>
    <alternativeName>
        <fullName evidence="3">Diphthamide synthase</fullName>
    </alternativeName>
    <alternativeName>
        <fullName evidence="4">Diphthamide synthetase</fullName>
    </alternativeName>
</protein>
<comment type="caution">
    <text evidence="8">The sequence shown here is derived from an EMBL/GenBank/DDBJ whole genome shotgun (WGS) entry which is preliminary data.</text>
</comment>
<dbReference type="PANTHER" id="PTHR12196:SF2">
    <property type="entry name" value="DIPHTHINE--AMMONIA LIGASE"/>
    <property type="match status" value="1"/>
</dbReference>
<dbReference type="InterPro" id="IPR014729">
    <property type="entry name" value="Rossmann-like_a/b/a_fold"/>
</dbReference>
<reference evidence="8" key="1">
    <citation type="journal article" date="2023" name="Mol. Phylogenet. Evol.">
        <title>Genome-scale phylogeny and comparative genomics of the fungal order Sordariales.</title>
        <authorList>
            <person name="Hensen N."/>
            <person name="Bonometti L."/>
            <person name="Westerberg I."/>
            <person name="Brannstrom I.O."/>
            <person name="Guillou S."/>
            <person name="Cros-Aarteil S."/>
            <person name="Calhoun S."/>
            <person name="Haridas S."/>
            <person name="Kuo A."/>
            <person name="Mondo S."/>
            <person name="Pangilinan J."/>
            <person name="Riley R."/>
            <person name="LaButti K."/>
            <person name="Andreopoulos B."/>
            <person name="Lipzen A."/>
            <person name="Chen C."/>
            <person name="Yan M."/>
            <person name="Daum C."/>
            <person name="Ng V."/>
            <person name="Clum A."/>
            <person name="Steindorff A."/>
            <person name="Ohm R.A."/>
            <person name="Martin F."/>
            <person name="Silar P."/>
            <person name="Natvig D.O."/>
            <person name="Lalanne C."/>
            <person name="Gautier V."/>
            <person name="Ament-Velasquez S.L."/>
            <person name="Kruys A."/>
            <person name="Hutchinson M.I."/>
            <person name="Powell A.J."/>
            <person name="Barry K."/>
            <person name="Miller A.N."/>
            <person name="Grigoriev I.V."/>
            <person name="Debuchy R."/>
            <person name="Gladieux P."/>
            <person name="Hiltunen Thoren M."/>
            <person name="Johannesson H."/>
        </authorList>
    </citation>
    <scope>NUCLEOTIDE SEQUENCE</scope>
    <source>
        <strain evidence="8">CBS 508.74</strain>
    </source>
</reference>
<feature type="compositionally biased region" description="Acidic residues" evidence="6">
    <location>
        <begin position="687"/>
        <end position="699"/>
    </location>
</feature>
<dbReference type="Gene3D" id="3.90.1490.10">
    <property type="entry name" value="putative n-type atp pyrophosphatase, domain 2"/>
    <property type="match status" value="1"/>
</dbReference>
<dbReference type="Proteomes" id="UP001302812">
    <property type="component" value="Unassembled WGS sequence"/>
</dbReference>
<gene>
    <name evidence="8" type="ORF">N656DRAFT_773383</name>
</gene>
<keyword evidence="9" id="KW-1185">Reference proteome</keyword>
<evidence type="ECO:0000313" key="9">
    <source>
        <dbReference type="Proteomes" id="UP001302812"/>
    </source>
</evidence>
<reference evidence="8" key="2">
    <citation type="submission" date="2023-05" db="EMBL/GenBank/DDBJ databases">
        <authorList>
            <consortium name="Lawrence Berkeley National Laboratory"/>
            <person name="Steindorff A."/>
            <person name="Hensen N."/>
            <person name="Bonometti L."/>
            <person name="Westerberg I."/>
            <person name="Brannstrom I.O."/>
            <person name="Guillou S."/>
            <person name="Cros-Aarteil S."/>
            <person name="Calhoun S."/>
            <person name="Haridas S."/>
            <person name="Kuo A."/>
            <person name="Mondo S."/>
            <person name="Pangilinan J."/>
            <person name="Riley R."/>
            <person name="Labutti K."/>
            <person name="Andreopoulos B."/>
            <person name="Lipzen A."/>
            <person name="Chen C."/>
            <person name="Yanf M."/>
            <person name="Daum C."/>
            <person name="Ng V."/>
            <person name="Clum A."/>
            <person name="Ohm R."/>
            <person name="Martin F."/>
            <person name="Silar P."/>
            <person name="Natvig D."/>
            <person name="Lalanne C."/>
            <person name="Gautier V."/>
            <person name="Ament-Velasquez S.L."/>
            <person name="Kruys A."/>
            <person name="Hutchinson M.I."/>
            <person name="Powell A.J."/>
            <person name="Barry K."/>
            <person name="Miller A.N."/>
            <person name="Grigoriev I.V."/>
            <person name="Debuchy R."/>
            <person name="Gladieux P."/>
            <person name="Thoren M.H."/>
            <person name="Johannesson H."/>
        </authorList>
    </citation>
    <scope>NUCLEOTIDE SEQUENCE</scope>
    <source>
        <strain evidence="8">CBS 508.74</strain>
    </source>
</reference>
<keyword evidence="8" id="KW-0378">Hydrolase</keyword>
<dbReference type="GO" id="GO:0017183">
    <property type="term" value="P:protein histidyl modification to diphthamide"/>
    <property type="evidence" value="ECO:0007669"/>
    <property type="project" value="TreeGrafter"/>
</dbReference>
<evidence type="ECO:0000256" key="1">
    <source>
        <dbReference type="ARBA" id="ARBA00012089"/>
    </source>
</evidence>
<evidence type="ECO:0000259" key="7">
    <source>
        <dbReference type="Pfam" id="PF01902"/>
    </source>
</evidence>
<dbReference type="EMBL" id="MU853332">
    <property type="protein sequence ID" value="KAK4117296.1"/>
    <property type="molecule type" value="Genomic_DNA"/>
</dbReference>
<dbReference type="CDD" id="cd06155">
    <property type="entry name" value="eu_AANH_C_1"/>
    <property type="match status" value="1"/>
</dbReference>
<evidence type="ECO:0000256" key="3">
    <source>
        <dbReference type="ARBA" id="ARBA00029814"/>
    </source>
</evidence>
<feature type="domain" description="Diphthamide synthase" evidence="7">
    <location>
        <begin position="189"/>
        <end position="329"/>
    </location>
</feature>
<dbReference type="PANTHER" id="PTHR12196">
    <property type="entry name" value="DOMAIN OF UNKNOWN FUNCTION 71 DUF71 -CONTAINING PROTEIN"/>
    <property type="match status" value="1"/>
</dbReference>
<feature type="compositionally biased region" description="Basic and acidic residues" evidence="6">
    <location>
        <begin position="145"/>
        <end position="154"/>
    </location>
</feature>
<organism evidence="8 9">
    <name type="scientific">Canariomyces notabilis</name>
    <dbReference type="NCBI Taxonomy" id="2074819"/>
    <lineage>
        <taxon>Eukaryota</taxon>
        <taxon>Fungi</taxon>
        <taxon>Dikarya</taxon>
        <taxon>Ascomycota</taxon>
        <taxon>Pezizomycotina</taxon>
        <taxon>Sordariomycetes</taxon>
        <taxon>Sordariomycetidae</taxon>
        <taxon>Sordariales</taxon>
        <taxon>Chaetomiaceae</taxon>
        <taxon>Canariomyces</taxon>
    </lineage>
</organism>
<proteinExistence type="predicted"/>
<dbReference type="GO" id="GO:0017178">
    <property type="term" value="F:diphthine-ammonia ligase activity"/>
    <property type="evidence" value="ECO:0007669"/>
    <property type="project" value="UniProtKB-EC"/>
</dbReference>
<evidence type="ECO:0000313" key="8">
    <source>
        <dbReference type="EMBL" id="KAK4117296.1"/>
    </source>
</evidence>
<dbReference type="RefSeq" id="XP_064674866.1">
    <property type="nucleotide sequence ID" value="XM_064814053.1"/>
</dbReference>
<dbReference type="InterPro" id="IPR030662">
    <property type="entry name" value="DPH6/MJ0570"/>
</dbReference>
<dbReference type="Gene3D" id="3.40.50.620">
    <property type="entry name" value="HUPs"/>
    <property type="match status" value="1"/>
</dbReference>
<evidence type="ECO:0000256" key="5">
    <source>
        <dbReference type="ARBA" id="ARBA00048108"/>
    </source>
</evidence>
<accession>A0AAN6TN59</accession>
<dbReference type="EC" id="6.3.1.14" evidence="1"/>
<dbReference type="CDD" id="cd01994">
    <property type="entry name" value="AANH_PF0828-like"/>
    <property type="match status" value="1"/>
</dbReference>
<dbReference type="InterPro" id="IPR002761">
    <property type="entry name" value="Diphthami_syn_dom"/>
</dbReference>
<dbReference type="SUPFAM" id="SSF52402">
    <property type="entry name" value="Adenine nucleotide alpha hydrolases-like"/>
    <property type="match status" value="1"/>
</dbReference>